<feature type="region of interest" description="Disordered" evidence="1">
    <location>
        <begin position="317"/>
        <end position="337"/>
    </location>
</feature>
<dbReference type="AlphaFoldDB" id="A0A8B7Y5I6"/>
<feature type="compositionally biased region" description="Basic and acidic residues" evidence="1">
    <location>
        <begin position="126"/>
        <end position="136"/>
    </location>
</feature>
<dbReference type="OMA" id="HRIRRYH"/>
<name>A0A8B7Y5I6_ACAPL</name>
<dbReference type="GeneID" id="110977364"/>
<dbReference type="PANTHER" id="PTHR34718">
    <property type="entry name" value="PHD-TYPE DOMAIN-CONTAINING PROTEIN"/>
    <property type="match status" value="1"/>
</dbReference>
<feature type="region of interest" description="Disordered" evidence="1">
    <location>
        <begin position="115"/>
        <end position="136"/>
    </location>
</feature>
<dbReference type="PANTHER" id="PTHR34718:SF2">
    <property type="entry name" value="PHD-TYPE DOMAIN-CONTAINING PROTEIN"/>
    <property type="match status" value="1"/>
</dbReference>
<dbReference type="Gene3D" id="3.40.395.10">
    <property type="entry name" value="Adenoviral Proteinase, Chain A"/>
    <property type="match status" value="1"/>
</dbReference>
<dbReference type="InterPro" id="IPR038765">
    <property type="entry name" value="Papain-like_cys_pep_sf"/>
</dbReference>
<feature type="compositionally biased region" description="Polar residues" evidence="1">
    <location>
        <begin position="321"/>
        <end position="337"/>
    </location>
</feature>
<reference evidence="3" key="1">
    <citation type="submission" date="2025-08" db="UniProtKB">
        <authorList>
            <consortium name="RefSeq"/>
        </authorList>
    </citation>
    <scope>IDENTIFICATION</scope>
</reference>
<evidence type="ECO:0000313" key="3">
    <source>
        <dbReference type="RefSeq" id="XP_022087101.1"/>
    </source>
</evidence>
<evidence type="ECO:0000256" key="1">
    <source>
        <dbReference type="SAM" id="MobiDB-lite"/>
    </source>
</evidence>
<organism evidence="2 3">
    <name type="scientific">Acanthaster planci</name>
    <name type="common">Crown-of-thorns starfish</name>
    <dbReference type="NCBI Taxonomy" id="133434"/>
    <lineage>
        <taxon>Eukaryota</taxon>
        <taxon>Metazoa</taxon>
        <taxon>Echinodermata</taxon>
        <taxon>Eleutherozoa</taxon>
        <taxon>Asterozoa</taxon>
        <taxon>Asteroidea</taxon>
        <taxon>Valvatacea</taxon>
        <taxon>Valvatida</taxon>
        <taxon>Acanthasteridae</taxon>
        <taxon>Acanthaster</taxon>
    </lineage>
</organism>
<gene>
    <name evidence="3" type="primary">LOC110977364</name>
</gene>
<evidence type="ECO:0000313" key="2">
    <source>
        <dbReference type="Proteomes" id="UP000694845"/>
    </source>
</evidence>
<protein>
    <submittedName>
        <fullName evidence="3">Uncharacterized protein LOC110977364</fullName>
    </submittedName>
</protein>
<sequence length="337" mass="37654">MANKMILKKTSNFQNDDAELIHRQSLTRDYQVIQIKDENRRIKMILRATDNSFTTLGSLETALARPVTAFGRSSFPRKSKSTSQHACYRHSVAKAVAKSVLQPAVRKRLLSQDEGHCKPKRPCVAESRDCDNDKKSPSIDGDEFVRVGLTAKDIEILDDGEWLTDEHISAAQRLLRRQFPAFGGLQEPVLGEILQFEPMTTDGAQIMLNGGGHWVTICRRNNEVKLLDSKNEGLNSRLSSQILNLCGDKAGRSSGLQVQLPVMHPQRGSSDCGLFAVAYATEVAFGGRPELTVFDQKAMRKHLKYCLESQKMKPFPRKNCAQRTSRNVGSKAQALRN</sequence>
<dbReference type="OrthoDB" id="7701031at2759"/>
<dbReference type="RefSeq" id="XP_022087101.1">
    <property type="nucleotide sequence ID" value="XM_022231409.1"/>
</dbReference>
<dbReference type="KEGG" id="aplc:110977364"/>
<accession>A0A8B7Y5I6</accession>
<proteinExistence type="predicted"/>
<dbReference type="SUPFAM" id="SSF54001">
    <property type="entry name" value="Cysteine proteinases"/>
    <property type="match status" value="1"/>
</dbReference>
<keyword evidence="2" id="KW-1185">Reference proteome</keyword>
<dbReference type="Proteomes" id="UP000694845">
    <property type="component" value="Unplaced"/>
</dbReference>